<evidence type="ECO:0000313" key="4">
    <source>
        <dbReference type="EMBL" id="CAK0871402.1"/>
    </source>
</evidence>
<dbReference type="Gene3D" id="2.60.40.10">
    <property type="entry name" value="Immunoglobulins"/>
    <property type="match status" value="2"/>
</dbReference>
<keyword evidence="1" id="KW-0732">Signal</keyword>
<dbReference type="Proteomes" id="UP001189429">
    <property type="component" value="Unassembled WGS sequence"/>
</dbReference>
<dbReference type="InterPro" id="IPR002909">
    <property type="entry name" value="IPT_dom"/>
</dbReference>
<keyword evidence="5" id="KW-1185">Reference proteome</keyword>
<feature type="non-terminal residue" evidence="4">
    <location>
        <position position="832"/>
    </location>
</feature>
<accession>A0ABN9VEH9</accession>
<proteinExistence type="predicted"/>
<dbReference type="PANTHER" id="PTHR46769">
    <property type="entry name" value="POLYCYSTIC KIDNEY AND HEPATIC DISEASE 1 (AUTOSOMAL RECESSIVE)-LIKE 1"/>
    <property type="match status" value="1"/>
</dbReference>
<evidence type="ECO:0000259" key="3">
    <source>
        <dbReference type="Pfam" id="PF01833"/>
    </source>
</evidence>
<dbReference type="InterPro" id="IPR013783">
    <property type="entry name" value="Ig-like_fold"/>
</dbReference>
<dbReference type="SUPFAM" id="SSF81296">
    <property type="entry name" value="E set domains"/>
    <property type="match status" value="2"/>
</dbReference>
<feature type="domain" description="IPT/TIG" evidence="3">
    <location>
        <begin position="158"/>
        <end position="226"/>
    </location>
</feature>
<organism evidence="4 5">
    <name type="scientific">Prorocentrum cordatum</name>
    <dbReference type="NCBI Taxonomy" id="2364126"/>
    <lineage>
        <taxon>Eukaryota</taxon>
        <taxon>Sar</taxon>
        <taxon>Alveolata</taxon>
        <taxon>Dinophyceae</taxon>
        <taxon>Prorocentrales</taxon>
        <taxon>Prorocentraceae</taxon>
        <taxon>Prorocentrum</taxon>
    </lineage>
</organism>
<dbReference type="PANTHER" id="PTHR46769:SF2">
    <property type="entry name" value="FIBROCYSTIN-L ISOFORM 2 PRECURSOR-RELATED"/>
    <property type="match status" value="1"/>
</dbReference>
<gene>
    <name evidence="4" type="ORF">PCOR1329_LOCUS57252</name>
</gene>
<sequence length="832" mass="84417">MMERVPMDLFEMPHPVDIEAMVVTVETFGVLGATANENVPTFYYLEELTPVLLSVYPGTVQGGSTLTAIVANNSAIDGNTSANTSAITITLGSSIACAGLTDVTDAWSGSAWWNLSSGERVLNCTVSNGTAGVHRVQLLSVTQGLADPSMAPNVTYLPTVEDIWPLTGSLAGGTPLTLAGDGLAGMPCAEITVGGMACSETDASPLAVASVGRGGVVCLTPDMLNGTSLEDAPEEVEVEIVLLRPTPVLLGTFVYAASMTPAVGAVSPATHSAGLTVELVLSGQRLGGGGTPPAVTFGGRPCVVEEHNESHTGCWLQRSVPAPPTNATARPEVWVEGLGRAAVDSSATFTSLFEVTGVSPGYATIAGGAVITVTGSGFHPSDPSKQEVFLDLPDGTAHACAVLSGSDTELQCRLESPAAADDYIFSFYDMGTVLGRRLSSAGARGRIDCARDRSPKTKGHCLAKSIMNMGRVRSMGAEHSLAKGLTKLAAVPPAHAFSGPPEGRAARSSGSPAGRGPPQQPPAGRRLSVATQTTSSATSSGTGTLTITTETSTLTSTGTSTSTLTRTTITSTLTSTTATSITTSSRTTATTLTTMSSITMTSTTATSTTSLTSTTITSTLTSTTATSITDSNRTTSSTSTSTSIITLTSTTATSTMSLTSTTITSTLTSTTATSITDSNRTTSSTSTASSSITPTSTTVASTTLSSTTATSTTEEITTSTLTSTTATSRISSSGATTSATLTSTTGSSTGTATGTTTSKHTTSEMRETATSTTTLSSTSATSSTTFQTVSETSSVTLTSTSLTSSASDFTTSEIRARSRSPSSCCPRRPPPP</sequence>
<feature type="region of interest" description="Disordered" evidence="2">
    <location>
        <begin position="493"/>
        <end position="563"/>
    </location>
</feature>
<comment type="caution">
    <text evidence="4">The sequence shown here is derived from an EMBL/GenBank/DDBJ whole genome shotgun (WGS) entry which is preliminary data.</text>
</comment>
<feature type="compositionally biased region" description="Low complexity" evidence="2">
    <location>
        <begin position="533"/>
        <end position="563"/>
    </location>
</feature>
<dbReference type="InterPro" id="IPR014756">
    <property type="entry name" value="Ig_E-set"/>
</dbReference>
<feature type="compositionally biased region" description="Low complexity" evidence="2">
    <location>
        <begin position="768"/>
        <end position="812"/>
    </location>
</feature>
<protein>
    <recommendedName>
        <fullName evidence="3">IPT/TIG domain-containing protein</fullName>
    </recommendedName>
</protein>
<dbReference type="EMBL" id="CAUYUJ010017066">
    <property type="protein sequence ID" value="CAK0871402.1"/>
    <property type="molecule type" value="Genomic_DNA"/>
</dbReference>
<reference evidence="4" key="1">
    <citation type="submission" date="2023-10" db="EMBL/GenBank/DDBJ databases">
        <authorList>
            <person name="Chen Y."/>
            <person name="Shah S."/>
            <person name="Dougan E. K."/>
            <person name="Thang M."/>
            <person name="Chan C."/>
        </authorList>
    </citation>
    <scope>NUCLEOTIDE SEQUENCE [LARGE SCALE GENOMIC DNA]</scope>
</reference>
<dbReference type="InterPro" id="IPR052387">
    <property type="entry name" value="Fibrocystin"/>
</dbReference>
<feature type="compositionally biased region" description="Low complexity" evidence="2">
    <location>
        <begin position="506"/>
        <end position="526"/>
    </location>
</feature>
<dbReference type="CDD" id="cd00603">
    <property type="entry name" value="IPT_PCSR"/>
    <property type="match status" value="3"/>
</dbReference>
<dbReference type="Pfam" id="PF01833">
    <property type="entry name" value="TIG"/>
    <property type="match status" value="1"/>
</dbReference>
<feature type="region of interest" description="Disordered" evidence="2">
    <location>
        <begin position="673"/>
        <end position="832"/>
    </location>
</feature>
<evidence type="ECO:0000256" key="1">
    <source>
        <dbReference type="ARBA" id="ARBA00022729"/>
    </source>
</evidence>
<feature type="compositionally biased region" description="Low complexity" evidence="2">
    <location>
        <begin position="673"/>
        <end position="760"/>
    </location>
</feature>
<evidence type="ECO:0000313" key="5">
    <source>
        <dbReference type="Proteomes" id="UP001189429"/>
    </source>
</evidence>
<evidence type="ECO:0000256" key="2">
    <source>
        <dbReference type="SAM" id="MobiDB-lite"/>
    </source>
</evidence>
<name>A0ABN9VEH9_9DINO</name>